<organism evidence="3 4">
    <name type="scientific">Steccherinum ochraceum</name>
    <dbReference type="NCBI Taxonomy" id="92696"/>
    <lineage>
        <taxon>Eukaryota</taxon>
        <taxon>Fungi</taxon>
        <taxon>Dikarya</taxon>
        <taxon>Basidiomycota</taxon>
        <taxon>Agaricomycotina</taxon>
        <taxon>Agaricomycetes</taxon>
        <taxon>Polyporales</taxon>
        <taxon>Steccherinaceae</taxon>
        <taxon>Steccherinum</taxon>
    </lineage>
</organism>
<reference evidence="3 4" key="1">
    <citation type="submission" date="2018-11" db="EMBL/GenBank/DDBJ databases">
        <title>Genome assembly of Steccherinum ochraceum LE-BIN_3174, the white-rot fungus of the Steccherinaceae family (The Residual Polyporoid clade, Polyporales, Basidiomycota).</title>
        <authorList>
            <person name="Fedorova T.V."/>
            <person name="Glazunova O.A."/>
            <person name="Landesman E.O."/>
            <person name="Moiseenko K.V."/>
            <person name="Psurtseva N.V."/>
            <person name="Savinova O.S."/>
            <person name="Shakhova N.V."/>
            <person name="Tyazhelova T.V."/>
            <person name="Vasina D.V."/>
        </authorList>
    </citation>
    <scope>NUCLEOTIDE SEQUENCE [LARGE SCALE GENOMIC DNA]</scope>
    <source>
        <strain evidence="3 4">LE-BIN_3174</strain>
    </source>
</reference>
<feature type="transmembrane region" description="Helical" evidence="1">
    <location>
        <begin position="36"/>
        <end position="58"/>
    </location>
</feature>
<keyword evidence="1" id="KW-0812">Transmembrane</keyword>
<feature type="transmembrane region" description="Helical" evidence="1">
    <location>
        <begin position="141"/>
        <end position="158"/>
    </location>
</feature>
<accession>A0A4R0R393</accession>
<feature type="transmembrane region" description="Helical" evidence="1">
    <location>
        <begin position="106"/>
        <end position="129"/>
    </location>
</feature>
<keyword evidence="1" id="KW-0472">Membrane</keyword>
<evidence type="ECO:0000313" key="4">
    <source>
        <dbReference type="Proteomes" id="UP000292702"/>
    </source>
</evidence>
<keyword evidence="4" id="KW-1185">Reference proteome</keyword>
<dbReference type="Pfam" id="PF20152">
    <property type="entry name" value="DUF6534"/>
    <property type="match status" value="1"/>
</dbReference>
<dbReference type="InterPro" id="IPR045339">
    <property type="entry name" value="DUF6534"/>
</dbReference>
<dbReference type="EMBL" id="RWJN01000443">
    <property type="protein sequence ID" value="TCD61641.1"/>
    <property type="molecule type" value="Genomic_DNA"/>
</dbReference>
<comment type="caution">
    <text evidence="3">The sequence shown here is derived from an EMBL/GenBank/DDBJ whole genome shotgun (WGS) entry which is preliminary data.</text>
</comment>
<dbReference type="STRING" id="92696.A0A4R0R393"/>
<dbReference type="PANTHER" id="PTHR40465">
    <property type="entry name" value="CHROMOSOME 1, WHOLE GENOME SHOTGUN SEQUENCE"/>
    <property type="match status" value="1"/>
</dbReference>
<evidence type="ECO:0000256" key="1">
    <source>
        <dbReference type="SAM" id="Phobius"/>
    </source>
</evidence>
<feature type="domain" description="DUF6534" evidence="2">
    <location>
        <begin position="179"/>
        <end position="264"/>
    </location>
</feature>
<evidence type="ECO:0000313" key="3">
    <source>
        <dbReference type="EMBL" id="TCD61641.1"/>
    </source>
</evidence>
<gene>
    <name evidence="3" type="ORF">EIP91_008129</name>
</gene>
<dbReference type="Proteomes" id="UP000292702">
    <property type="component" value="Unassembled WGS sequence"/>
</dbReference>
<feature type="transmembrane region" description="Helical" evidence="1">
    <location>
        <begin position="205"/>
        <end position="223"/>
    </location>
</feature>
<feature type="transmembrane region" description="Helical" evidence="1">
    <location>
        <begin position="229"/>
        <end position="248"/>
    </location>
</feature>
<keyword evidence="1" id="KW-1133">Transmembrane helix</keyword>
<name>A0A4R0R393_9APHY</name>
<dbReference type="AlphaFoldDB" id="A0A4R0R393"/>
<protein>
    <recommendedName>
        <fullName evidence="2">DUF6534 domain-containing protein</fullName>
    </recommendedName>
</protein>
<dbReference type="OrthoDB" id="3214861at2759"/>
<feature type="transmembrane region" description="Helical" evidence="1">
    <location>
        <begin position="170"/>
        <end position="193"/>
    </location>
</feature>
<feature type="transmembrane region" description="Helical" evidence="1">
    <location>
        <begin position="70"/>
        <end position="94"/>
    </location>
</feature>
<evidence type="ECO:0000259" key="2">
    <source>
        <dbReference type="Pfam" id="PF20152"/>
    </source>
</evidence>
<dbReference type="PANTHER" id="PTHR40465:SF1">
    <property type="entry name" value="DUF6534 DOMAIN-CONTAINING PROTEIN"/>
    <property type="match status" value="1"/>
</dbReference>
<proteinExistence type="predicted"/>
<sequence>MSSLSPSDPGAGAGLPAGTPGAPAVDTTLLALLGPLLVGGLMSMVLYGITCAQTFVFYQKSLADRWPLKLTVFVLWFIDTFDVFLNGHILYYYLVVNFLNPLALTVPVWSILLHVTVTAVSNCISVYHTSLANEREKLDSVYIHQLATSIVITAKAFGRTFIGLQALSSLFYTDFAAVLAADLTVALSLTYFLHISRTGLKKTESLINVLILYTINTGLLTALDSSAGLVLFVVMPNNLVYVAFYLQLSKLYVNAYLATLNARETLRDRSVNEHVSIHLSQISGSHGGHSNQFTPSYEPTLADKVQYISEGCYVQRSNPLAITVTTHVDEMLEEDDLKQRKGWGPVTHAV</sequence>